<gene>
    <name evidence="2" type="ORF">BU16DRAFT_373599</name>
</gene>
<dbReference type="Pfam" id="PF06985">
    <property type="entry name" value="HET"/>
    <property type="match status" value="1"/>
</dbReference>
<evidence type="ECO:0000313" key="2">
    <source>
        <dbReference type="EMBL" id="KAF2496292.1"/>
    </source>
</evidence>
<sequence>MRQSRREATSTWSTLFFKSSSCPVANSDCPDCSRLLEIFDAPISQKAVVLLLGRGTEEEAESGGKQAIEFASCCERLRSLISGTFFHFDEMLVHRVPDVVAVKQKSRHTFILASWSWYSASLELSAETPIASHGTAITLNPDWIEGGILQKWKRRCDSALWADVTLVSKADSSARVQPETWCLVAGSSQDIYVALSYVWGQRPFFKTLKNNLEQLRAPMALHSDRGALLPETIWDAISVVQTMGERYLWVDALCIIQDDEVQTKREINNMASIFANATVTIVAAGGANAYSGLLGLRGISPRRNLHQKIFQLHTGHKIVQRRYQRGGRRPKPLWYERGWTLQEHIFSRRRIIFENEGVRWECDRSLWHEDINTTETADLGHRELNQLLNSLPRPEQSDVESYREMISSPIPQLHHLNALITRYSNMKLTYPEDILRAFQGITSVLSQSFAGGFAAGLPIVFFDAAILWYTSPSTLGSRRSSHPNSLSGSLIPSWSWAG</sequence>
<dbReference type="PANTHER" id="PTHR33112:SF12">
    <property type="entry name" value="HETEROKARYON INCOMPATIBILITY DOMAIN-CONTAINING PROTEIN"/>
    <property type="match status" value="1"/>
</dbReference>
<name>A0A6A6QVV8_9PEZI</name>
<dbReference type="AlphaFoldDB" id="A0A6A6QVV8"/>
<dbReference type="OrthoDB" id="5428863at2759"/>
<accession>A0A6A6QVV8</accession>
<dbReference type="InterPro" id="IPR010730">
    <property type="entry name" value="HET"/>
</dbReference>
<organism evidence="2 3">
    <name type="scientific">Lophium mytilinum</name>
    <dbReference type="NCBI Taxonomy" id="390894"/>
    <lineage>
        <taxon>Eukaryota</taxon>
        <taxon>Fungi</taxon>
        <taxon>Dikarya</taxon>
        <taxon>Ascomycota</taxon>
        <taxon>Pezizomycotina</taxon>
        <taxon>Dothideomycetes</taxon>
        <taxon>Pleosporomycetidae</taxon>
        <taxon>Mytilinidiales</taxon>
        <taxon>Mytilinidiaceae</taxon>
        <taxon>Lophium</taxon>
    </lineage>
</organism>
<protein>
    <submittedName>
        <fullName evidence="2">HET-domain-containing protein</fullName>
    </submittedName>
</protein>
<reference evidence="2" key="1">
    <citation type="journal article" date="2020" name="Stud. Mycol.">
        <title>101 Dothideomycetes genomes: a test case for predicting lifestyles and emergence of pathogens.</title>
        <authorList>
            <person name="Haridas S."/>
            <person name="Albert R."/>
            <person name="Binder M."/>
            <person name="Bloem J."/>
            <person name="Labutti K."/>
            <person name="Salamov A."/>
            <person name="Andreopoulos B."/>
            <person name="Baker S."/>
            <person name="Barry K."/>
            <person name="Bills G."/>
            <person name="Bluhm B."/>
            <person name="Cannon C."/>
            <person name="Castanera R."/>
            <person name="Culley D."/>
            <person name="Daum C."/>
            <person name="Ezra D."/>
            <person name="Gonzalez J."/>
            <person name="Henrissat B."/>
            <person name="Kuo A."/>
            <person name="Liang C."/>
            <person name="Lipzen A."/>
            <person name="Lutzoni F."/>
            <person name="Magnuson J."/>
            <person name="Mondo S."/>
            <person name="Nolan M."/>
            <person name="Ohm R."/>
            <person name="Pangilinan J."/>
            <person name="Park H.-J."/>
            <person name="Ramirez L."/>
            <person name="Alfaro M."/>
            <person name="Sun H."/>
            <person name="Tritt A."/>
            <person name="Yoshinaga Y."/>
            <person name="Zwiers L.-H."/>
            <person name="Turgeon B."/>
            <person name="Goodwin S."/>
            <person name="Spatafora J."/>
            <person name="Crous P."/>
            <person name="Grigoriev I."/>
        </authorList>
    </citation>
    <scope>NUCLEOTIDE SEQUENCE</scope>
    <source>
        <strain evidence="2">CBS 269.34</strain>
    </source>
</reference>
<evidence type="ECO:0000259" key="1">
    <source>
        <dbReference type="Pfam" id="PF06985"/>
    </source>
</evidence>
<dbReference type="EMBL" id="MU004188">
    <property type="protein sequence ID" value="KAF2496292.1"/>
    <property type="molecule type" value="Genomic_DNA"/>
</dbReference>
<dbReference type="PANTHER" id="PTHR33112">
    <property type="entry name" value="DOMAIN PROTEIN, PUTATIVE-RELATED"/>
    <property type="match status" value="1"/>
</dbReference>
<proteinExistence type="predicted"/>
<feature type="domain" description="Heterokaryon incompatibility" evidence="1">
    <location>
        <begin position="192"/>
        <end position="343"/>
    </location>
</feature>
<dbReference type="Proteomes" id="UP000799750">
    <property type="component" value="Unassembled WGS sequence"/>
</dbReference>
<evidence type="ECO:0000313" key="3">
    <source>
        <dbReference type="Proteomes" id="UP000799750"/>
    </source>
</evidence>
<keyword evidence="3" id="KW-1185">Reference proteome</keyword>